<dbReference type="Proteomes" id="UP000886050">
    <property type="component" value="Unassembled WGS sequence"/>
</dbReference>
<gene>
    <name evidence="1" type="ORF">ENL43_03600</name>
</gene>
<accession>A0A7V5LTL6</accession>
<reference evidence="1" key="1">
    <citation type="journal article" date="2020" name="mSystems">
        <title>Genome- and Community-Level Interaction Insights into Carbon Utilization and Element Cycling Functions of Hydrothermarchaeota in Hydrothermal Sediment.</title>
        <authorList>
            <person name="Zhou Z."/>
            <person name="Liu Y."/>
            <person name="Xu W."/>
            <person name="Pan J."/>
            <person name="Luo Z.H."/>
            <person name="Li M."/>
        </authorList>
    </citation>
    <scope>NUCLEOTIDE SEQUENCE [LARGE SCALE GENOMIC DNA]</scope>
    <source>
        <strain evidence="1">HyVt-96</strain>
    </source>
</reference>
<evidence type="ECO:0000313" key="1">
    <source>
        <dbReference type="EMBL" id="HHF53430.1"/>
    </source>
</evidence>
<organism evidence="1">
    <name type="scientific">candidate division WOR-3 bacterium</name>
    <dbReference type="NCBI Taxonomy" id="2052148"/>
    <lineage>
        <taxon>Bacteria</taxon>
        <taxon>Bacteria division WOR-3</taxon>
    </lineage>
</organism>
<sequence length="186" mass="21232">MGIIPALTLLLFTVIVNDAVGDVPDWCADMRIFEGILTVDQFYFRMDIENFTYQTSSPYHSIILFMDTDNDSSTGWDNTGYAFEDEISLPGSDVMMKIECGNPSLCHCYRLFAGGENEFWEDITVNVENHGETIRLTTNLELISTSRIKICIFILEDGNFFDKLPESGNIVIPRNSLIFKKIRDMR</sequence>
<dbReference type="AlphaFoldDB" id="A0A7V5LTL6"/>
<protein>
    <submittedName>
        <fullName evidence="1">Uncharacterized protein</fullName>
    </submittedName>
</protein>
<name>A0A7V5LTL6_UNCW3</name>
<proteinExistence type="predicted"/>
<dbReference type="EMBL" id="DRTX01000182">
    <property type="protein sequence ID" value="HHF53430.1"/>
    <property type="molecule type" value="Genomic_DNA"/>
</dbReference>
<comment type="caution">
    <text evidence="1">The sequence shown here is derived from an EMBL/GenBank/DDBJ whole genome shotgun (WGS) entry which is preliminary data.</text>
</comment>